<evidence type="ECO:0000259" key="9">
    <source>
        <dbReference type="Pfam" id="PF10568"/>
    </source>
</evidence>
<dbReference type="Pfam" id="PF10568">
    <property type="entry name" value="Tom37"/>
    <property type="match status" value="1"/>
</dbReference>
<dbReference type="GO" id="GO:0001401">
    <property type="term" value="C:SAM complex"/>
    <property type="evidence" value="ECO:0007669"/>
    <property type="project" value="InterPro"/>
</dbReference>
<dbReference type="GO" id="GO:0007005">
    <property type="term" value="P:mitochondrion organization"/>
    <property type="evidence" value="ECO:0007669"/>
    <property type="project" value="TreeGrafter"/>
</dbReference>
<evidence type="ECO:0000256" key="1">
    <source>
        <dbReference type="ARBA" id="ARBA00004294"/>
    </source>
</evidence>
<keyword evidence="11" id="KW-1185">Reference proteome</keyword>
<evidence type="ECO:0000313" key="11">
    <source>
        <dbReference type="Proteomes" id="UP000290288"/>
    </source>
</evidence>
<protein>
    <recommendedName>
        <fullName evidence="9">Mitochondrial outer membrane transport complex Sam37/metaxin N-terminal domain-containing protein</fullName>
    </recommendedName>
</protein>
<accession>A0A4Q2DEE5</accession>
<reference evidence="10 11" key="1">
    <citation type="submission" date="2019-01" db="EMBL/GenBank/DDBJ databases">
        <title>Draft genome sequence of Psathyrella aberdarensis IHI B618.</title>
        <authorList>
            <person name="Buettner E."/>
            <person name="Kellner H."/>
        </authorList>
    </citation>
    <scope>NUCLEOTIDE SEQUENCE [LARGE SCALE GENOMIC DNA]</scope>
    <source>
        <strain evidence="10 11">IHI B618</strain>
    </source>
</reference>
<organism evidence="10 11">
    <name type="scientific">Candolleomyces aberdarensis</name>
    <dbReference type="NCBI Taxonomy" id="2316362"/>
    <lineage>
        <taxon>Eukaryota</taxon>
        <taxon>Fungi</taxon>
        <taxon>Dikarya</taxon>
        <taxon>Basidiomycota</taxon>
        <taxon>Agaricomycotina</taxon>
        <taxon>Agaricomycetes</taxon>
        <taxon>Agaricomycetidae</taxon>
        <taxon>Agaricales</taxon>
        <taxon>Agaricineae</taxon>
        <taxon>Psathyrellaceae</taxon>
        <taxon>Candolleomyces</taxon>
    </lineage>
</organism>
<dbReference type="OrthoDB" id="5835136at2759"/>
<keyword evidence="8" id="KW-1133">Transmembrane helix</keyword>
<dbReference type="InterPro" id="IPR019564">
    <property type="entry name" value="Sam37/metaxin_N"/>
</dbReference>
<dbReference type="InterPro" id="IPR050931">
    <property type="entry name" value="Mito_Protein_Transport_Metaxin"/>
</dbReference>
<evidence type="ECO:0000256" key="6">
    <source>
        <dbReference type="ARBA" id="ARBA00023136"/>
    </source>
</evidence>
<feature type="domain" description="Mitochondrial outer membrane transport complex Sam37/metaxin N-terminal" evidence="9">
    <location>
        <begin position="21"/>
        <end position="152"/>
    </location>
</feature>
<sequence length="389" mass="44116">MEMKLYIWPKLWDLPSFDPYCLSAVLYLQLAVPGKFSVVECTDPDLSPSGQLPFLVHGPEVVTSFSSIVRYVAGLASSGESSNYPHANVDSFLSTSDRSQRNAWLAHSEANLGDLVASALYASLDNWENLTLPDLASLFPTPQRYFVPQKLRDAYHPRLQNAGLWSPVINPAEEEVKKTPFEKELRQKAPTLDKKRVQQMFEKEKLVAKAKPILDIYVRLLGENRYIYENKISSLDLTIASRILLLTSPPYPDPTFKSLLTTSYPTLVAHAQHVHERILGSNTLPLNFEPHTRSLWSLLPIGRPFSFQQTFSRKHLAKPDEKSDEDKHVDRMRWGFVGLVLGSVCAYIAVVGFSMGNLKIGFVPKDEDDDDEEEEEDDEDEEEEEEEED</sequence>
<evidence type="ECO:0000313" key="10">
    <source>
        <dbReference type="EMBL" id="RXW17331.1"/>
    </source>
</evidence>
<feature type="compositionally biased region" description="Acidic residues" evidence="7">
    <location>
        <begin position="366"/>
        <end position="389"/>
    </location>
</feature>
<evidence type="ECO:0000256" key="2">
    <source>
        <dbReference type="ARBA" id="ARBA00022448"/>
    </source>
</evidence>
<dbReference type="STRING" id="2316362.A0A4Q2DEE5"/>
<gene>
    <name evidence="10" type="ORF">EST38_g8519</name>
</gene>
<evidence type="ECO:0000256" key="4">
    <source>
        <dbReference type="ARBA" id="ARBA00022927"/>
    </source>
</evidence>
<dbReference type="PANTHER" id="PTHR12289">
    <property type="entry name" value="METAXIN RELATED"/>
    <property type="match status" value="1"/>
</dbReference>
<feature type="region of interest" description="Disordered" evidence="7">
    <location>
        <begin position="362"/>
        <end position="389"/>
    </location>
</feature>
<evidence type="ECO:0000256" key="7">
    <source>
        <dbReference type="SAM" id="MobiDB-lite"/>
    </source>
</evidence>
<comment type="caution">
    <text evidence="10">The sequence shown here is derived from an EMBL/GenBank/DDBJ whole genome shotgun (WGS) entry which is preliminary data.</text>
</comment>
<dbReference type="SUPFAM" id="SSF47616">
    <property type="entry name" value="GST C-terminal domain-like"/>
    <property type="match status" value="1"/>
</dbReference>
<dbReference type="Proteomes" id="UP000290288">
    <property type="component" value="Unassembled WGS sequence"/>
</dbReference>
<dbReference type="EMBL" id="SDEE01000349">
    <property type="protein sequence ID" value="RXW17331.1"/>
    <property type="molecule type" value="Genomic_DNA"/>
</dbReference>
<keyword evidence="4" id="KW-0653">Protein transport</keyword>
<keyword evidence="3" id="KW-1000">Mitochondrion outer membrane</keyword>
<evidence type="ECO:0000256" key="3">
    <source>
        <dbReference type="ARBA" id="ARBA00022787"/>
    </source>
</evidence>
<dbReference type="InterPro" id="IPR036282">
    <property type="entry name" value="Glutathione-S-Trfase_C_sf"/>
</dbReference>
<evidence type="ECO:0000256" key="8">
    <source>
        <dbReference type="SAM" id="Phobius"/>
    </source>
</evidence>
<dbReference type="CDD" id="cd03054">
    <property type="entry name" value="GST_N_Metaxin"/>
    <property type="match status" value="1"/>
</dbReference>
<proteinExistence type="predicted"/>
<dbReference type="AlphaFoldDB" id="A0A4Q2DEE5"/>
<comment type="subcellular location">
    <subcellularLocation>
        <location evidence="1">Mitochondrion outer membrane</location>
    </subcellularLocation>
</comment>
<feature type="transmembrane region" description="Helical" evidence="8">
    <location>
        <begin position="334"/>
        <end position="355"/>
    </location>
</feature>
<name>A0A4Q2DEE5_9AGAR</name>
<dbReference type="GO" id="GO:0015031">
    <property type="term" value="P:protein transport"/>
    <property type="evidence" value="ECO:0007669"/>
    <property type="project" value="UniProtKB-KW"/>
</dbReference>
<keyword evidence="2" id="KW-0813">Transport</keyword>
<keyword evidence="5" id="KW-0496">Mitochondrion</keyword>
<keyword evidence="8" id="KW-0812">Transmembrane</keyword>
<evidence type="ECO:0000256" key="5">
    <source>
        <dbReference type="ARBA" id="ARBA00023128"/>
    </source>
</evidence>
<dbReference type="PANTHER" id="PTHR12289:SF41">
    <property type="entry name" value="FAILED AXON CONNECTIONS-RELATED"/>
    <property type="match status" value="1"/>
</dbReference>
<keyword evidence="6 8" id="KW-0472">Membrane</keyword>